<protein>
    <recommendedName>
        <fullName evidence="1">Carrier domain-containing protein</fullName>
    </recommendedName>
</protein>
<gene>
    <name evidence="2" type="ORF">BCON_0304g00010</name>
</gene>
<dbReference type="Pfam" id="PF00501">
    <property type="entry name" value="AMP-binding"/>
    <property type="match status" value="1"/>
</dbReference>
<dbReference type="SUPFAM" id="SSF53474">
    <property type="entry name" value="alpha/beta-Hydrolases"/>
    <property type="match status" value="1"/>
</dbReference>
<organism evidence="2 3">
    <name type="scientific">Botryotinia convoluta</name>
    <dbReference type="NCBI Taxonomy" id="54673"/>
    <lineage>
        <taxon>Eukaryota</taxon>
        <taxon>Fungi</taxon>
        <taxon>Dikarya</taxon>
        <taxon>Ascomycota</taxon>
        <taxon>Pezizomycotina</taxon>
        <taxon>Leotiomycetes</taxon>
        <taxon>Helotiales</taxon>
        <taxon>Sclerotiniaceae</taxon>
        <taxon>Botryotinia</taxon>
    </lineage>
</organism>
<dbReference type="Pfam" id="PF00975">
    <property type="entry name" value="Thioesterase"/>
    <property type="match status" value="1"/>
</dbReference>
<dbReference type="PANTHER" id="PTHR24096">
    <property type="entry name" value="LONG-CHAIN-FATTY-ACID--COA LIGASE"/>
    <property type="match status" value="1"/>
</dbReference>
<comment type="caution">
    <text evidence="2">The sequence shown here is derived from an EMBL/GenBank/DDBJ whole genome shotgun (WGS) entry which is preliminary data.</text>
</comment>
<dbReference type="InterPro" id="IPR029058">
    <property type="entry name" value="AB_hydrolase_fold"/>
</dbReference>
<dbReference type="Pfam" id="PF00550">
    <property type="entry name" value="PP-binding"/>
    <property type="match status" value="1"/>
</dbReference>
<dbReference type="InterPro" id="IPR000873">
    <property type="entry name" value="AMP-dep_synth/lig_dom"/>
</dbReference>
<sequence length="932" mass="104509">MAPTNIISILRLCAGRNDGHGIVTYPLGSRNSVKTLYKDLEFQVIHNARLLSHIPNFRPRSIVLLHFTDHLDNIVWFWSVIAAGGIPALSTPFSNVETQRLKHIAHLYNLLKAPLCITRSSLLDQFSDQDVLRPYVIEDISSAQVTSQKDTIDELGRVAREEHPEDLALLMLTSGSTGNAKAVCLTHGQIFASMAGKSSVRKGIPKEFSALNWIGFDHVANLTEIHLEAMYLGIDQIHVQAPDVISNPLLFLELIHKHRVGWTFAPNFFLGKLRKQIDTAIMDTNLDLDLSCLRFLVSGGEANVVETCDVLARYLGKYGAPPNVISAAFGMTETCAGSIYNLDCPRYDVQNMQQFCSLGRCVPGIEMRVTVPQAGDESVQASANELGLLEVRGPIVFKCYFNNKSATTASFTPDGWFRTGDHATIDRAGMLHLVGRTNDTMNINGVKHLPSELEAAIEEFEIEGVTPSYTVSFSFRPLGAESEQIEVVYLPSFGPQDVDARIAARDAIIQVTMLQTGSRPSVLPLNDTLLQKTTLGKLSRAKIRAAFERGDYKKCLEFDKMQIEIYNLSHMQQPCTQSERIIQEVFCEDLDLRPQELGVNTHVFEIGITSIHLIRLKQKLQSRFSIPEIPVRIMMQNSTVRELATALENLGKPRNYEPIIALQNNARKAPLWLFHPGVGEVLVFLNLAKYLPDRSVFALRARGFEKGETFFTDIKEAVNTYFEAIKSKQPQGPYLLAGYSYGTMLAFETAKLLEASGDEISFLGSFNLPPHIKSRMRQLDWTECLLHLAYFLSLINVKDCEIMAPQLRQYSKKQAIQYISEVANSNRLLELSLNEEMLGNWVDLSYRLQSMASNYDPSGTVAMIDIFVAEPLQAVAANKEDWRKNSLSKWADFSRSKPRFHDVKGEHYTMIGADHVFSFQQTFRKALEARGC</sequence>
<evidence type="ECO:0000313" key="3">
    <source>
        <dbReference type="Proteomes" id="UP000297527"/>
    </source>
</evidence>
<dbReference type="PROSITE" id="PS00455">
    <property type="entry name" value="AMP_BINDING"/>
    <property type="match status" value="1"/>
</dbReference>
<dbReference type="InterPro" id="IPR001031">
    <property type="entry name" value="Thioesterase"/>
</dbReference>
<dbReference type="PROSITE" id="PS50075">
    <property type="entry name" value="CARRIER"/>
    <property type="match status" value="1"/>
</dbReference>
<evidence type="ECO:0000313" key="2">
    <source>
        <dbReference type="EMBL" id="TGO46852.1"/>
    </source>
</evidence>
<dbReference type="Gene3D" id="3.30.300.30">
    <property type="match status" value="1"/>
</dbReference>
<dbReference type="AlphaFoldDB" id="A0A4Z1HI11"/>
<feature type="domain" description="Carrier" evidence="1">
    <location>
        <begin position="573"/>
        <end position="651"/>
    </location>
</feature>
<dbReference type="EMBL" id="PQXN01000303">
    <property type="protein sequence ID" value="TGO46852.1"/>
    <property type="molecule type" value="Genomic_DNA"/>
</dbReference>
<dbReference type="SUPFAM" id="SSF47336">
    <property type="entry name" value="ACP-like"/>
    <property type="match status" value="1"/>
</dbReference>
<dbReference type="Gene3D" id="1.10.1200.10">
    <property type="entry name" value="ACP-like"/>
    <property type="match status" value="1"/>
</dbReference>
<dbReference type="InterPro" id="IPR042099">
    <property type="entry name" value="ANL_N_sf"/>
</dbReference>
<dbReference type="Gene3D" id="3.40.50.1820">
    <property type="entry name" value="alpha/beta hydrolase"/>
    <property type="match status" value="1"/>
</dbReference>
<evidence type="ECO:0000259" key="1">
    <source>
        <dbReference type="PROSITE" id="PS50075"/>
    </source>
</evidence>
<reference evidence="2 3" key="1">
    <citation type="submission" date="2017-12" db="EMBL/GenBank/DDBJ databases">
        <title>Comparative genomics of Botrytis spp.</title>
        <authorList>
            <person name="Valero-Jimenez C.A."/>
            <person name="Tapia P."/>
            <person name="Veloso J."/>
            <person name="Silva-Moreno E."/>
            <person name="Staats M."/>
            <person name="Valdes J.H."/>
            <person name="Van Kan J.A.L."/>
        </authorList>
    </citation>
    <scope>NUCLEOTIDE SEQUENCE [LARGE SCALE GENOMIC DNA]</scope>
    <source>
        <strain evidence="2 3">MUCL11595</strain>
    </source>
</reference>
<dbReference type="OrthoDB" id="10253869at2759"/>
<dbReference type="SUPFAM" id="SSF56801">
    <property type="entry name" value="Acetyl-CoA synthetase-like"/>
    <property type="match status" value="1"/>
</dbReference>
<proteinExistence type="predicted"/>
<name>A0A4Z1HI11_9HELO</name>
<dbReference type="InterPro" id="IPR009081">
    <property type="entry name" value="PP-bd_ACP"/>
</dbReference>
<dbReference type="Proteomes" id="UP000297527">
    <property type="component" value="Unassembled WGS sequence"/>
</dbReference>
<dbReference type="GO" id="GO:0006633">
    <property type="term" value="P:fatty acid biosynthetic process"/>
    <property type="evidence" value="ECO:0007669"/>
    <property type="project" value="TreeGrafter"/>
</dbReference>
<accession>A0A4Z1HI11</accession>
<dbReference type="Gene3D" id="3.40.50.12780">
    <property type="entry name" value="N-terminal domain of ligase-like"/>
    <property type="match status" value="1"/>
</dbReference>
<keyword evidence="3" id="KW-1185">Reference proteome</keyword>
<dbReference type="GO" id="GO:0031957">
    <property type="term" value="F:very long-chain fatty acid-CoA ligase activity"/>
    <property type="evidence" value="ECO:0007669"/>
    <property type="project" value="TreeGrafter"/>
</dbReference>
<dbReference type="InterPro" id="IPR045851">
    <property type="entry name" value="AMP-bd_C_sf"/>
</dbReference>
<dbReference type="PANTHER" id="PTHR24096:SF267">
    <property type="entry name" value="MALONATE--COA LIGASE ACSF3, MITOCHONDRIAL"/>
    <property type="match status" value="1"/>
</dbReference>
<dbReference type="InterPro" id="IPR020845">
    <property type="entry name" value="AMP-binding_CS"/>
</dbReference>
<dbReference type="InterPro" id="IPR036736">
    <property type="entry name" value="ACP-like_sf"/>
</dbReference>